<dbReference type="InterPro" id="IPR006750">
    <property type="entry name" value="YdcZ"/>
</dbReference>
<accession>A0AAP2GP57</accession>
<organism evidence="2 3">
    <name type="scientific">Dawidia cretensis</name>
    <dbReference type="NCBI Taxonomy" id="2782350"/>
    <lineage>
        <taxon>Bacteria</taxon>
        <taxon>Pseudomonadati</taxon>
        <taxon>Bacteroidota</taxon>
        <taxon>Cytophagia</taxon>
        <taxon>Cytophagales</taxon>
        <taxon>Chryseotaleaceae</taxon>
        <taxon>Dawidia</taxon>
    </lineage>
</organism>
<dbReference type="RefSeq" id="WP_254083856.1">
    <property type="nucleotide sequence ID" value="NZ_JAHESE010000005.1"/>
</dbReference>
<gene>
    <name evidence="2" type="ORF">KK062_08525</name>
</gene>
<sequence>MDKFIWIFLTLLAGAFLPIQAGLNARLGKAASSPVYAAMFSFLVGALGLILYILLTRQTISWPGVRAAPLSLWAGGLLGAFYVTVIVLAFPRLGPGLTFGLVVAGQMVISLLLEHFNILVANPSPINYMKVLGIALIIAGVVILRRF</sequence>
<dbReference type="PANTHER" id="PTHR34821">
    <property type="entry name" value="INNER MEMBRANE PROTEIN YDCZ"/>
    <property type="match status" value="1"/>
</dbReference>
<dbReference type="Pfam" id="PF04657">
    <property type="entry name" value="DMT_YdcZ"/>
    <property type="match status" value="1"/>
</dbReference>
<keyword evidence="1" id="KW-1133">Transmembrane helix</keyword>
<keyword evidence="3" id="KW-1185">Reference proteome</keyword>
<dbReference type="PANTHER" id="PTHR34821:SF2">
    <property type="entry name" value="INNER MEMBRANE PROTEIN YDCZ"/>
    <property type="match status" value="1"/>
</dbReference>
<reference evidence="2 3" key="1">
    <citation type="submission" date="2021-05" db="EMBL/GenBank/DDBJ databases">
        <title>A Polyphasic approach of four new species of the genus Ohtaekwangia: Ohtaekwangia histidinii sp. nov., Ohtaekwangia cretensis sp. nov., Ohtaekwangia indiensis sp. nov., Ohtaekwangia reichenbachii sp. nov. from diverse environment.</title>
        <authorList>
            <person name="Octaviana S."/>
        </authorList>
    </citation>
    <scope>NUCLEOTIDE SEQUENCE [LARGE SCALE GENOMIC DNA]</scope>
    <source>
        <strain evidence="2 3">PWU5</strain>
    </source>
</reference>
<dbReference type="EMBL" id="JAHESE010000005">
    <property type="protein sequence ID" value="MBT1708266.1"/>
    <property type="molecule type" value="Genomic_DNA"/>
</dbReference>
<dbReference type="AlphaFoldDB" id="A0AAP2GP57"/>
<feature type="transmembrane region" description="Helical" evidence="1">
    <location>
        <begin position="67"/>
        <end position="90"/>
    </location>
</feature>
<keyword evidence="1" id="KW-0472">Membrane</keyword>
<protein>
    <submittedName>
        <fullName evidence="2">DMT family transporter</fullName>
    </submittedName>
</protein>
<evidence type="ECO:0000313" key="2">
    <source>
        <dbReference type="EMBL" id="MBT1708266.1"/>
    </source>
</evidence>
<comment type="caution">
    <text evidence="2">The sequence shown here is derived from an EMBL/GenBank/DDBJ whole genome shotgun (WGS) entry which is preliminary data.</text>
</comment>
<dbReference type="Proteomes" id="UP001319080">
    <property type="component" value="Unassembled WGS sequence"/>
</dbReference>
<keyword evidence="1" id="KW-0812">Transmembrane</keyword>
<name>A0AAP2GP57_9BACT</name>
<dbReference type="GO" id="GO:0005886">
    <property type="term" value="C:plasma membrane"/>
    <property type="evidence" value="ECO:0007669"/>
    <property type="project" value="TreeGrafter"/>
</dbReference>
<feature type="transmembrane region" description="Helical" evidence="1">
    <location>
        <begin position="35"/>
        <end position="55"/>
    </location>
</feature>
<evidence type="ECO:0000256" key="1">
    <source>
        <dbReference type="SAM" id="Phobius"/>
    </source>
</evidence>
<evidence type="ECO:0000313" key="3">
    <source>
        <dbReference type="Proteomes" id="UP001319080"/>
    </source>
</evidence>
<feature type="transmembrane region" description="Helical" evidence="1">
    <location>
        <begin position="125"/>
        <end position="144"/>
    </location>
</feature>
<proteinExistence type="predicted"/>